<reference evidence="2 3" key="1">
    <citation type="submission" date="2015-11" db="EMBL/GenBank/DDBJ databases">
        <title>Genomic analysis of 38 Legionella species identifies large and diverse effector repertoires.</title>
        <authorList>
            <person name="Burstein D."/>
            <person name="Amaro F."/>
            <person name="Zusman T."/>
            <person name="Lifshitz Z."/>
            <person name="Cohen O."/>
            <person name="Gilbert J.A."/>
            <person name="Pupko T."/>
            <person name="Shuman H.A."/>
            <person name="Segal G."/>
        </authorList>
    </citation>
    <scope>NUCLEOTIDE SEQUENCE [LARGE SCALE GENOMIC DNA]</scope>
    <source>
        <strain evidence="2 3">ATCC 49751</strain>
    </source>
</reference>
<protein>
    <submittedName>
        <fullName evidence="2">Methyltransferase domain protein</fullName>
    </submittedName>
</protein>
<dbReference type="GO" id="GO:0032259">
    <property type="term" value="P:methylation"/>
    <property type="evidence" value="ECO:0007669"/>
    <property type="project" value="UniProtKB-KW"/>
</dbReference>
<dbReference type="EMBL" id="LNYI01000033">
    <property type="protein sequence ID" value="KTD20908.1"/>
    <property type="molecule type" value="Genomic_DNA"/>
</dbReference>
<name>A0A0W0VLD9_9GAMM</name>
<gene>
    <name evidence="2" type="ORF">Llan_1638</name>
</gene>
<accession>A0A0W0VLD9</accession>
<dbReference type="GO" id="GO:0008168">
    <property type="term" value="F:methyltransferase activity"/>
    <property type="evidence" value="ECO:0007669"/>
    <property type="project" value="UniProtKB-KW"/>
</dbReference>
<dbReference type="PATRIC" id="fig|45067.4.peg.1717"/>
<dbReference type="AlphaFoldDB" id="A0A0W0VLD9"/>
<proteinExistence type="predicted"/>
<dbReference type="CDD" id="cd02440">
    <property type="entry name" value="AdoMet_MTases"/>
    <property type="match status" value="1"/>
</dbReference>
<keyword evidence="3" id="KW-1185">Reference proteome</keyword>
<evidence type="ECO:0000313" key="3">
    <source>
        <dbReference type="Proteomes" id="UP000054869"/>
    </source>
</evidence>
<dbReference type="OrthoDB" id="5621386at2"/>
<keyword evidence="2" id="KW-0489">Methyltransferase</keyword>
<dbReference type="Gene3D" id="3.40.50.150">
    <property type="entry name" value="Vaccinia Virus protein VP39"/>
    <property type="match status" value="1"/>
</dbReference>
<dbReference type="eggNOG" id="COG2226">
    <property type="taxonomic scope" value="Bacteria"/>
</dbReference>
<feature type="domain" description="Methyltransferase" evidence="1">
    <location>
        <begin position="142"/>
        <end position="253"/>
    </location>
</feature>
<evidence type="ECO:0000313" key="2">
    <source>
        <dbReference type="EMBL" id="KTD20908.1"/>
    </source>
</evidence>
<dbReference type="SUPFAM" id="SSF53335">
    <property type="entry name" value="S-adenosyl-L-methionine-dependent methyltransferases"/>
    <property type="match status" value="1"/>
</dbReference>
<dbReference type="STRING" id="45067.Llan_1638"/>
<organism evidence="2 3">
    <name type="scientific">Legionella lansingensis</name>
    <dbReference type="NCBI Taxonomy" id="45067"/>
    <lineage>
        <taxon>Bacteria</taxon>
        <taxon>Pseudomonadati</taxon>
        <taxon>Pseudomonadota</taxon>
        <taxon>Gammaproteobacteria</taxon>
        <taxon>Legionellales</taxon>
        <taxon>Legionellaceae</taxon>
        <taxon>Legionella</taxon>
    </lineage>
</organism>
<sequence length="310" mass="35832">MSLKEGLISHRSVATNLQDTISAISERIKECGDKEHVTVAEQLNILHELSEFEFGQFLLQNQGVNGYWTHYMLTHPWFGRKTGKNNRGMPFTVLERFILDRGPIMLATQQRFAIFLRENQKAVHNGAKLASIPCGLMGELLYLNFKNIDQIELVGLDYDPQTLEDAQDLAKKQRVSQFATFIQKDAWHINLHNEFDLISSNGLNIYEPDKDRVVNLYRQFHTALKPGGKLVTSFLSYPPHAHHNSEWLLEKINPKDLLLERIIFADIIHAKFQCFSSTQETEEQLQLAGFKRIRFYFDECHIFPTVVAEK</sequence>
<dbReference type="Proteomes" id="UP000054869">
    <property type="component" value="Unassembled WGS sequence"/>
</dbReference>
<keyword evidence="2" id="KW-0808">Transferase</keyword>
<dbReference type="InterPro" id="IPR025714">
    <property type="entry name" value="Methyltranfer_dom"/>
</dbReference>
<comment type="caution">
    <text evidence="2">The sequence shown here is derived from an EMBL/GenBank/DDBJ whole genome shotgun (WGS) entry which is preliminary data.</text>
</comment>
<dbReference type="Pfam" id="PF13847">
    <property type="entry name" value="Methyltransf_31"/>
    <property type="match status" value="1"/>
</dbReference>
<evidence type="ECO:0000259" key="1">
    <source>
        <dbReference type="Pfam" id="PF13847"/>
    </source>
</evidence>
<dbReference type="InterPro" id="IPR029063">
    <property type="entry name" value="SAM-dependent_MTases_sf"/>
</dbReference>